<accession>A0A9D0ZRV9</accession>
<dbReference type="InterPro" id="IPR016024">
    <property type="entry name" value="ARM-type_fold"/>
</dbReference>
<proteinExistence type="predicted"/>
<evidence type="ECO:0000256" key="1">
    <source>
        <dbReference type="SAM" id="Coils"/>
    </source>
</evidence>
<evidence type="ECO:0000313" key="3">
    <source>
        <dbReference type="EMBL" id="HIQ90997.1"/>
    </source>
</evidence>
<comment type="caution">
    <text evidence="3">The sequence shown here is derived from an EMBL/GenBank/DDBJ whole genome shotgun (WGS) entry which is preliminary data.</text>
</comment>
<dbReference type="Proteomes" id="UP000886786">
    <property type="component" value="Unassembled WGS sequence"/>
</dbReference>
<organism evidence="3 4">
    <name type="scientific">Candidatus Coprosoma intestinipullorum</name>
    <dbReference type="NCBI Taxonomy" id="2840752"/>
    <lineage>
        <taxon>Bacteria</taxon>
        <taxon>Bacillati</taxon>
        <taxon>Bacillota</taxon>
        <taxon>Bacillota incertae sedis</taxon>
        <taxon>Candidatus Coprosoma</taxon>
    </lineage>
</organism>
<name>A0A9D0ZRV9_9FIRM</name>
<evidence type="ECO:0008006" key="5">
    <source>
        <dbReference type="Google" id="ProtNLM"/>
    </source>
</evidence>
<reference evidence="3" key="2">
    <citation type="journal article" date="2021" name="PeerJ">
        <title>Extensive microbial diversity within the chicken gut microbiome revealed by metagenomics and culture.</title>
        <authorList>
            <person name="Gilroy R."/>
            <person name="Ravi A."/>
            <person name="Getino M."/>
            <person name="Pursley I."/>
            <person name="Horton D.L."/>
            <person name="Alikhan N.F."/>
            <person name="Baker D."/>
            <person name="Gharbi K."/>
            <person name="Hall N."/>
            <person name="Watson M."/>
            <person name="Adriaenssens E.M."/>
            <person name="Foster-Nyarko E."/>
            <person name="Jarju S."/>
            <person name="Secka A."/>
            <person name="Antonio M."/>
            <person name="Oren A."/>
            <person name="Chaudhuri R.R."/>
            <person name="La Ragione R."/>
            <person name="Hildebrand F."/>
            <person name="Pallen M.J."/>
        </authorList>
    </citation>
    <scope>NUCLEOTIDE SEQUENCE</scope>
    <source>
        <strain evidence="3">CHK147-3167</strain>
    </source>
</reference>
<feature type="coiled-coil region" evidence="1">
    <location>
        <begin position="14"/>
        <end position="41"/>
    </location>
</feature>
<evidence type="ECO:0000256" key="2">
    <source>
        <dbReference type="SAM" id="MobiDB-lite"/>
    </source>
</evidence>
<reference evidence="3" key="1">
    <citation type="submission" date="2020-10" db="EMBL/GenBank/DDBJ databases">
        <authorList>
            <person name="Gilroy R."/>
        </authorList>
    </citation>
    <scope>NUCLEOTIDE SEQUENCE</scope>
    <source>
        <strain evidence="3">CHK147-3167</strain>
    </source>
</reference>
<feature type="region of interest" description="Disordered" evidence="2">
    <location>
        <begin position="443"/>
        <end position="487"/>
    </location>
</feature>
<dbReference type="AlphaFoldDB" id="A0A9D0ZRV9"/>
<keyword evidence="1" id="KW-0175">Coiled coil</keyword>
<feature type="compositionally biased region" description="Low complexity" evidence="2">
    <location>
        <begin position="460"/>
        <end position="485"/>
    </location>
</feature>
<protein>
    <recommendedName>
        <fullName evidence="5">Phage-related protein</fullName>
    </recommendedName>
</protein>
<dbReference type="SUPFAM" id="SSF48371">
    <property type="entry name" value="ARM repeat"/>
    <property type="match status" value="1"/>
</dbReference>
<dbReference type="EMBL" id="DVFV01000096">
    <property type="protein sequence ID" value="HIQ90997.1"/>
    <property type="molecule type" value="Genomic_DNA"/>
</dbReference>
<evidence type="ECO:0000313" key="4">
    <source>
        <dbReference type="Proteomes" id="UP000886786"/>
    </source>
</evidence>
<gene>
    <name evidence="3" type="ORF">IAB27_05185</name>
</gene>
<sequence>MTVEELEIVIKAKVEEARSNIKKFTNEVKKELQNLNNNTNKINLSSNISKEIANAKKVVNNASKDISKTMDSLKSKSTYVFNGMFDGIDTKKLDEIKAKFNDVLKVSDGRIGVKLENVDEVVDFMDQIKAFDTEEIKPKVDLSEAQKQIANLQSSMGTTTAKVDVQGSGSAPKLDTNASLQEITTLKQAFDNVIGEIQRQFPTITNSIDSAIEKINANPIVSKISAAVNEAISKISSLSIDTSNWINTSPLLNKTKDVTNSVKNAFSQGMGKLGNIGNSLAIPFDMIKDKIIDVGSRVQNLFNSIKSGTSKATSGVKGIISTLTNLKKKTDDVNKSSKGLGNLGSVFEKGIGSIKRFAAGLLSIQTAYSLVSKAAQAYLVYDTQLSDSIQNSWSVLGSLLAPALEYVANLFAKVVSYIAAFVKALTGIDLVARANAKGLKSQADATNKATKAQKEQNKQLSGLDDLNNLTTNQNTNSGNDGSSNDYKPITVEPIDTSAVDAFADKVKSAFAVIQKHAKKLFEPIKASWDTYGQGVINSLKDATGDVVDLAGAIYQSFENVWTNGTGEEFVNNILIGFTNIFDIVGGIANSVSEVWAQTGLGEQIIQLIFDNINENAEIVNTVGGYFKEWVLSDVFKSSIESVLNVVKSILEFSKLIKDSLLEWVTSEDFKKALDAIFQVIDDILKWIKDIAAWLVEMYEKYAKPVLDNLLDLISDLINTIKLVWDTVNPIIDKIIDQIEKYLEPIIKEVSKLINNIIDAARGVLEFIQGVFTGDWNKAFNGLKDIVSNVCEGIKNVFKIAFDSVWGIIKNILNAIIGGFESMINFVIKGLNSLLKPLTKVGNSVLKAVGIKNFKFETIGNVSLPRLEKGNVAYDETLAIFGEYSNAKSNPEITSPVSLMKDSFREVLSEFELGGTRVDRLSINYLGKNIMDENLEYINEQQKIKGVQIIKDGGY</sequence>